<feature type="region of interest" description="Disordered" evidence="1">
    <location>
        <begin position="61"/>
        <end position="84"/>
    </location>
</feature>
<name>A0A8S2QM06_9BILA</name>
<comment type="caution">
    <text evidence="2">The sequence shown here is derived from an EMBL/GenBank/DDBJ whole genome shotgun (WGS) entry which is preliminary data.</text>
</comment>
<accession>A0A8S2QM06</accession>
<organism evidence="2 3">
    <name type="scientific">Rotaria magnacalcarata</name>
    <dbReference type="NCBI Taxonomy" id="392030"/>
    <lineage>
        <taxon>Eukaryota</taxon>
        <taxon>Metazoa</taxon>
        <taxon>Spiralia</taxon>
        <taxon>Gnathifera</taxon>
        <taxon>Rotifera</taxon>
        <taxon>Eurotatoria</taxon>
        <taxon>Bdelloidea</taxon>
        <taxon>Philodinida</taxon>
        <taxon>Philodinidae</taxon>
        <taxon>Rotaria</taxon>
    </lineage>
</organism>
<dbReference type="AlphaFoldDB" id="A0A8S2QM06"/>
<sequence>MVQYPPAAQQMRTDAHPEPYNANQLQESRSVHADFEKLHAVRTAVIIPIFIAQKVITTTTTTTTTTTSTSTSMSTASTTTTSNTTTTSETTALVACASGYSKSPSGTYVNLQIDFNNYGSFGNVCLSSSTTCSAGCDLAAPLHRPSANAPAVQLLDTIAVPGWGGQFSIDDAYYTMTLPISPTIYGCTTSTVFVTSNGILCLGSCSASYTNTNLPTNSFGGPTAFGYWDDLMIYAGTSQSVYYSVSGTSPNQLATFEYYMSHYGQPTQYYHFQILLYKKMHLTHPMDLR</sequence>
<gene>
    <name evidence="2" type="ORF">BYL167_LOCUS19582</name>
</gene>
<dbReference type="Proteomes" id="UP000681967">
    <property type="component" value="Unassembled WGS sequence"/>
</dbReference>
<evidence type="ECO:0000313" key="2">
    <source>
        <dbReference type="EMBL" id="CAF4110734.1"/>
    </source>
</evidence>
<protein>
    <submittedName>
        <fullName evidence="2">Uncharacterized protein</fullName>
    </submittedName>
</protein>
<evidence type="ECO:0000313" key="3">
    <source>
        <dbReference type="Proteomes" id="UP000681967"/>
    </source>
</evidence>
<evidence type="ECO:0000256" key="1">
    <source>
        <dbReference type="SAM" id="MobiDB-lite"/>
    </source>
</evidence>
<feature type="region of interest" description="Disordered" evidence="1">
    <location>
        <begin position="1"/>
        <end position="20"/>
    </location>
</feature>
<reference evidence="2" key="1">
    <citation type="submission" date="2021-02" db="EMBL/GenBank/DDBJ databases">
        <authorList>
            <person name="Nowell W R."/>
        </authorList>
    </citation>
    <scope>NUCLEOTIDE SEQUENCE</scope>
</reference>
<dbReference type="EMBL" id="CAJOBH010008348">
    <property type="protein sequence ID" value="CAF4110734.1"/>
    <property type="molecule type" value="Genomic_DNA"/>
</dbReference>
<proteinExistence type="predicted"/>